<keyword evidence="3" id="KW-1185">Reference proteome</keyword>
<organism evidence="2 3">
    <name type="scientific">Rhodococcus coprophilus</name>
    <dbReference type="NCBI Taxonomy" id="38310"/>
    <lineage>
        <taxon>Bacteria</taxon>
        <taxon>Bacillati</taxon>
        <taxon>Actinomycetota</taxon>
        <taxon>Actinomycetes</taxon>
        <taxon>Mycobacteriales</taxon>
        <taxon>Nocardiaceae</taxon>
        <taxon>Rhodococcus</taxon>
    </lineage>
</organism>
<name>A0A2X4U4T9_9NOCA</name>
<dbReference type="Proteomes" id="UP000249091">
    <property type="component" value="Chromosome 1"/>
</dbReference>
<dbReference type="EMBL" id="LS483468">
    <property type="protein sequence ID" value="SQI34847.1"/>
    <property type="molecule type" value="Genomic_DNA"/>
</dbReference>
<evidence type="ECO:0000313" key="2">
    <source>
        <dbReference type="EMBL" id="SQI34847.1"/>
    </source>
</evidence>
<keyword evidence="1" id="KW-0472">Membrane</keyword>
<proteinExistence type="predicted"/>
<keyword evidence="1" id="KW-1133">Transmembrane helix</keyword>
<accession>A0A2X4U4T9</accession>
<sequence>MTTAVDERREQFKQDVAALGLGTAESGSGGKSRIVGMVLMIVGAVAAFVVYIASLTLSDLRDLVSYQLLSTAFVAVTLVGAAVYIASAVSKVLKLWLVRQLLEGNAQTERIVEALSRDKI</sequence>
<reference evidence="2 3" key="1">
    <citation type="submission" date="2018-06" db="EMBL/GenBank/DDBJ databases">
        <authorList>
            <consortium name="Pathogen Informatics"/>
            <person name="Doyle S."/>
        </authorList>
    </citation>
    <scope>NUCLEOTIDE SEQUENCE [LARGE SCALE GENOMIC DNA]</scope>
    <source>
        <strain evidence="2 3">NCTC10994</strain>
    </source>
</reference>
<keyword evidence="1" id="KW-0812">Transmembrane</keyword>
<dbReference type="STRING" id="1219011.GCA_001895045_02263"/>
<protein>
    <submittedName>
        <fullName evidence="2">Uncharacterized protein</fullName>
    </submittedName>
</protein>
<feature type="transmembrane region" description="Helical" evidence="1">
    <location>
        <begin position="66"/>
        <end position="89"/>
    </location>
</feature>
<gene>
    <name evidence="2" type="ORF">NCTC10994_02950</name>
</gene>
<evidence type="ECO:0000313" key="3">
    <source>
        <dbReference type="Proteomes" id="UP000249091"/>
    </source>
</evidence>
<dbReference type="KEGG" id="rcr:NCTC10994_02950"/>
<feature type="transmembrane region" description="Helical" evidence="1">
    <location>
        <begin position="34"/>
        <end position="54"/>
    </location>
</feature>
<dbReference type="AlphaFoldDB" id="A0A2X4U4T9"/>
<evidence type="ECO:0000256" key="1">
    <source>
        <dbReference type="SAM" id="Phobius"/>
    </source>
</evidence>